<evidence type="ECO:0000259" key="1">
    <source>
        <dbReference type="Pfam" id="PF00149"/>
    </source>
</evidence>
<dbReference type="Pfam" id="PF00149">
    <property type="entry name" value="Metallophos"/>
    <property type="match status" value="1"/>
</dbReference>
<dbReference type="InterPro" id="IPR051158">
    <property type="entry name" value="Metallophosphoesterase_sf"/>
</dbReference>
<feature type="domain" description="Calcineurin-like phosphoesterase" evidence="1">
    <location>
        <begin position="41"/>
        <end position="201"/>
    </location>
</feature>
<dbReference type="InterPro" id="IPR029052">
    <property type="entry name" value="Metallo-depent_PP-like"/>
</dbReference>
<accession>A0A650EJU4</accession>
<dbReference type="PANTHER" id="PTHR31302:SF0">
    <property type="entry name" value="TRANSMEMBRANE PROTEIN WITH METALLOPHOSPHOESTERASE DOMAIN"/>
    <property type="match status" value="1"/>
</dbReference>
<dbReference type="InterPro" id="IPR004843">
    <property type="entry name" value="Calcineurin-like_PHP"/>
</dbReference>
<proteinExistence type="predicted"/>
<gene>
    <name evidence="2" type="ORF">Melaina855_0890</name>
</gene>
<evidence type="ECO:0000313" key="2">
    <source>
        <dbReference type="EMBL" id="QGT49702.1"/>
    </source>
</evidence>
<reference evidence="2" key="1">
    <citation type="journal article" date="2020" name="J. ISSAAS">
        <title>Lactobacilli and other gastrointestinal microbiota of Peromyscus leucopus, reservoir host for agents of Lyme disease and other zoonoses in North America.</title>
        <authorList>
            <person name="Milovic A."/>
            <person name="Bassam K."/>
            <person name="Shao H."/>
            <person name="Chatzistamou I."/>
            <person name="Tufts D.M."/>
            <person name="Diuk-Wasser M."/>
            <person name="Barbour A.G."/>
        </authorList>
    </citation>
    <scope>NUCLEOTIDE SEQUENCE</scope>
    <source>
        <strain evidence="2">LL20</strain>
    </source>
</reference>
<sequence>MKNKILIIFILLFIIIWSIFIEPNLLSVKTYKVFDNQLSGIKIVLVGDFHIKQNQTKQLKQVVSLINKQNADVVLSIGDFVNGHNKKMTLPIENIAAELKYINKPFYTVLGNHDWWFDGEKITKELTNNKIKVLENNNSKINIKNKIIYLAGVTDPVTQKPDVFSALDNTQTPTILLTHSPDIFPIIPNNVNLTLAGHTHGGQVRLPIIGSIITPSEYGNKYSYGYINENNKKMIITKGLGTSILPIRFNCLPEVVVIEFISE</sequence>
<dbReference type="Gene3D" id="3.60.21.10">
    <property type="match status" value="1"/>
</dbReference>
<dbReference type="EMBL" id="MN577570">
    <property type="protein sequence ID" value="QGT49702.1"/>
    <property type="molecule type" value="Genomic_DNA"/>
</dbReference>
<name>A0A650EJU4_9BACT</name>
<dbReference type="SUPFAM" id="SSF56300">
    <property type="entry name" value="Metallo-dependent phosphatases"/>
    <property type="match status" value="1"/>
</dbReference>
<dbReference type="AlphaFoldDB" id="A0A650EJU4"/>
<protein>
    <submittedName>
        <fullName evidence="2">Metallophosphoesterase</fullName>
    </submittedName>
</protein>
<organism evidence="2">
    <name type="scientific">uncultured Candidatus Melainabacteria bacterium</name>
    <dbReference type="NCBI Taxonomy" id="2682970"/>
    <lineage>
        <taxon>Bacteria</taxon>
        <taxon>Bacillati</taxon>
        <taxon>Candidatus Melainabacteria</taxon>
        <taxon>environmental samples</taxon>
    </lineage>
</organism>
<dbReference type="PANTHER" id="PTHR31302">
    <property type="entry name" value="TRANSMEMBRANE PROTEIN WITH METALLOPHOSPHOESTERASE DOMAIN-RELATED"/>
    <property type="match status" value="1"/>
</dbReference>
<dbReference type="GO" id="GO:0016787">
    <property type="term" value="F:hydrolase activity"/>
    <property type="evidence" value="ECO:0007669"/>
    <property type="project" value="InterPro"/>
</dbReference>